<proteinExistence type="predicted"/>
<dbReference type="EMBL" id="WKJK01000003">
    <property type="protein sequence ID" value="MRW90035.1"/>
    <property type="molecule type" value="Genomic_DNA"/>
</dbReference>
<dbReference type="AlphaFoldDB" id="A0A6I2KVF1"/>
<name>A0A6I2KVF1_9BURK</name>
<keyword evidence="4" id="KW-1185">Reference proteome</keyword>
<dbReference type="Proteomes" id="UP000433309">
    <property type="component" value="Unassembled WGS sequence"/>
</dbReference>
<dbReference type="Pfam" id="PF14317">
    <property type="entry name" value="YcxB"/>
    <property type="match status" value="1"/>
</dbReference>
<keyword evidence="1" id="KW-1133">Transmembrane helix</keyword>
<gene>
    <name evidence="3" type="ORF">GJ699_08580</name>
</gene>
<evidence type="ECO:0000313" key="4">
    <source>
        <dbReference type="Proteomes" id="UP000433309"/>
    </source>
</evidence>
<feature type="domain" description="YcxB-like C-terminal" evidence="2">
    <location>
        <begin position="82"/>
        <end position="141"/>
    </location>
</feature>
<evidence type="ECO:0000259" key="2">
    <source>
        <dbReference type="Pfam" id="PF14317"/>
    </source>
</evidence>
<reference evidence="3 4" key="1">
    <citation type="submission" date="2019-11" db="EMBL/GenBank/DDBJ databases">
        <title>Novel species isolated from a subtropical stream in China.</title>
        <authorList>
            <person name="Lu H."/>
        </authorList>
    </citation>
    <scope>NUCLEOTIDE SEQUENCE [LARGE SCALE GENOMIC DNA]</scope>
    <source>
        <strain evidence="3 4">FT80W</strain>
    </source>
</reference>
<keyword evidence="1" id="KW-0472">Membrane</keyword>
<dbReference type="InterPro" id="IPR025588">
    <property type="entry name" value="YcxB-like_C"/>
</dbReference>
<keyword evidence="1" id="KW-0812">Transmembrane</keyword>
<accession>A0A6I2KVF1</accession>
<protein>
    <recommendedName>
        <fullName evidence="2">YcxB-like C-terminal domain-containing protein</fullName>
    </recommendedName>
</protein>
<sequence length="151" mass="17569">MERIAFGGSLTRPQFSLVQRLLICQWRPMTIMLLSAVAYAQILNWWMAALIFAATWSLMYVMRARQWRQLQASDQHQITGNISEQGLEWNTPMTSTRLPWQKIIKVRQHPDMLLLFYSANCALYLPKSFFASEQAWNEAKQAIILFSRGPS</sequence>
<evidence type="ECO:0000313" key="3">
    <source>
        <dbReference type="EMBL" id="MRW90035.1"/>
    </source>
</evidence>
<organism evidence="3 4">
    <name type="scientific">Duganella guangzhouensis</name>
    <dbReference type="NCBI Taxonomy" id="2666084"/>
    <lineage>
        <taxon>Bacteria</taxon>
        <taxon>Pseudomonadati</taxon>
        <taxon>Pseudomonadota</taxon>
        <taxon>Betaproteobacteria</taxon>
        <taxon>Burkholderiales</taxon>
        <taxon>Oxalobacteraceae</taxon>
        <taxon>Telluria group</taxon>
        <taxon>Duganella</taxon>
    </lineage>
</organism>
<dbReference type="RefSeq" id="WP_154375036.1">
    <property type="nucleotide sequence ID" value="NZ_WKJK01000003.1"/>
</dbReference>
<feature type="transmembrane region" description="Helical" evidence="1">
    <location>
        <begin position="45"/>
        <end position="62"/>
    </location>
</feature>
<comment type="caution">
    <text evidence="3">The sequence shown here is derived from an EMBL/GenBank/DDBJ whole genome shotgun (WGS) entry which is preliminary data.</text>
</comment>
<evidence type="ECO:0000256" key="1">
    <source>
        <dbReference type="SAM" id="Phobius"/>
    </source>
</evidence>